<dbReference type="PANTHER" id="PTHR44472:SF1">
    <property type="entry name" value="DDB1 AND CUL4 ASSOCIATED FACTOR 4"/>
    <property type="match status" value="1"/>
</dbReference>
<dbReference type="EMBL" id="NHYD01003896">
    <property type="protein sequence ID" value="PPQ70617.1"/>
    <property type="molecule type" value="Genomic_DNA"/>
</dbReference>
<gene>
    <name evidence="3" type="ORF">CVT25_011983</name>
</gene>
<dbReference type="FunCoup" id="A0A409VWJ1">
    <property type="interactions" value="4"/>
</dbReference>
<organism evidence="3 4">
    <name type="scientific">Psilocybe cyanescens</name>
    <dbReference type="NCBI Taxonomy" id="93625"/>
    <lineage>
        <taxon>Eukaryota</taxon>
        <taxon>Fungi</taxon>
        <taxon>Dikarya</taxon>
        <taxon>Basidiomycota</taxon>
        <taxon>Agaricomycotina</taxon>
        <taxon>Agaricomycetes</taxon>
        <taxon>Agaricomycetidae</taxon>
        <taxon>Agaricales</taxon>
        <taxon>Agaricineae</taxon>
        <taxon>Strophariaceae</taxon>
        <taxon>Psilocybe</taxon>
    </lineage>
</organism>
<comment type="caution">
    <text evidence="3">The sequence shown here is derived from an EMBL/GenBank/DDBJ whole genome shotgun (WGS) entry which is preliminary data.</text>
</comment>
<accession>A0A409VWJ1</accession>
<dbReference type="PANTHER" id="PTHR44472">
    <property type="entry name" value="DDB1- AND CUL4-ASSOCIATED FACTOR 4-RELATED"/>
    <property type="match status" value="1"/>
</dbReference>
<reference evidence="3 4" key="1">
    <citation type="journal article" date="2018" name="Evol. Lett.">
        <title>Horizontal gene cluster transfer increased hallucinogenic mushroom diversity.</title>
        <authorList>
            <person name="Reynolds H.T."/>
            <person name="Vijayakumar V."/>
            <person name="Gluck-Thaler E."/>
            <person name="Korotkin H.B."/>
            <person name="Matheny P.B."/>
            <person name="Slot J.C."/>
        </authorList>
    </citation>
    <scope>NUCLEOTIDE SEQUENCE [LARGE SCALE GENOMIC DNA]</scope>
    <source>
        <strain evidence="3 4">2631</strain>
    </source>
</reference>
<dbReference type="InParanoid" id="A0A409VWJ1"/>
<evidence type="ECO:0000256" key="1">
    <source>
        <dbReference type="ARBA" id="ARBA00022574"/>
    </source>
</evidence>
<evidence type="ECO:0000256" key="2">
    <source>
        <dbReference type="ARBA" id="ARBA00022737"/>
    </source>
</evidence>
<sequence>MPAEFPGLYWDETRNRYFPLSSRPKPPPPAASTIASNLRKDTAKLEVTSRSQLETAKRRKHQNVPWYTNVRMLSGNSYTRALRDAHEILCFQYASTSRVTLERLPTLGPIQAFCSTRVGDTTWHLAGDDQGWLYTRQAPGGAGSVNDMHRWIADPIMRSSDPISSISASGSHCIVSCMGPGKVSVQNMIDPELLFLLKFNSVHDIRTSHLQGPSLVLGASKKAAYLSDIDISRVPEHLVTNSDVFSIARQTSLVYTGSRSGTVHRFDMRTPKHKNQTLFDNRFGISPRSSVVHLDIIRDRELLMSHLNGDLLTYDLRFASESAHISPTRIFEGHINSYTHNLGITIDHERDLLYAAGQDRRIRAWSLRTGAPLIPQPSERCTTKHANPLATTFSDSIYSLRIANELSKEGVSLWAASGRELYEFHLGQRGLGSKNWR</sequence>
<dbReference type="Proteomes" id="UP000283269">
    <property type="component" value="Unassembled WGS sequence"/>
</dbReference>
<dbReference type="InterPro" id="IPR036322">
    <property type="entry name" value="WD40_repeat_dom_sf"/>
</dbReference>
<dbReference type="OrthoDB" id="128867at2759"/>
<dbReference type="GO" id="GO:0080008">
    <property type="term" value="C:Cul4-RING E3 ubiquitin ligase complex"/>
    <property type="evidence" value="ECO:0007669"/>
    <property type="project" value="TreeGrafter"/>
</dbReference>
<dbReference type="STRING" id="93625.A0A409VWJ1"/>
<dbReference type="InterPro" id="IPR015943">
    <property type="entry name" value="WD40/YVTN_repeat-like_dom_sf"/>
</dbReference>
<evidence type="ECO:0000313" key="4">
    <source>
        <dbReference type="Proteomes" id="UP000283269"/>
    </source>
</evidence>
<protein>
    <submittedName>
        <fullName evidence="3">Uncharacterized protein</fullName>
    </submittedName>
</protein>
<name>A0A409VWJ1_PSICY</name>
<proteinExistence type="predicted"/>
<dbReference type="AlphaFoldDB" id="A0A409VWJ1"/>
<dbReference type="InterPro" id="IPR052254">
    <property type="entry name" value="CUL4-DDB1_E3_ligase_receptor"/>
</dbReference>
<keyword evidence="4" id="KW-1185">Reference proteome</keyword>
<evidence type="ECO:0000313" key="3">
    <source>
        <dbReference type="EMBL" id="PPQ70617.1"/>
    </source>
</evidence>
<dbReference type="Gene3D" id="2.130.10.10">
    <property type="entry name" value="YVTN repeat-like/Quinoprotein amine dehydrogenase"/>
    <property type="match status" value="1"/>
</dbReference>
<keyword evidence="2" id="KW-0677">Repeat</keyword>
<dbReference type="Pfam" id="PF23761">
    <property type="entry name" value="Beta-prop_DCAF4"/>
    <property type="match status" value="1"/>
</dbReference>
<keyword evidence="1" id="KW-0853">WD repeat</keyword>
<dbReference type="SUPFAM" id="SSF50978">
    <property type="entry name" value="WD40 repeat-like"/>
    <property type="match status" value="1"/>
</dbReference>